<evidence type="ECO:0000256" key="6">
    <source>
        <dbReference type="ARBA" id="ARBA00022801"/>
    </source>
</evidence>
<dbReference type="Proteomes" id="UP000694867">
    <property type="component" value="Unplaced"/>
</dbReference>
<evidence type="ECO:0000256" key="2">
    <source>
        <dbReference type="ARBA" id="ARBA00008343"/>
    </source>
</evidence>
<evidence type="ECO:0000256" key="4">
    <source>
        <dbReference type="ARBA" id="ARBA00022723"/>
    </source>
</evidence>
<evidence type="ECO:0000256" key="12">
    <source>
        <dbReference type="ARBA" id="ARBA00023295"/>
    </source>
</evidence>
<keyword evidence="14" id="KW-0496">Mitochondrion</keyword>
<comment type="catalytic activity">
    <reaction evidence="13 14">
        <text>2'-deoxyribonucleotide-(2'-deoxyribose 5'-phosphate)-2'-deoxyribonucleotide-DNA = a 3'-end 2'-deoxyribonucleotide-(2,3-dehydro-2,3-deoxyribose 5'-phosphate)-DNA + a 5'-end 5'-phospho-2'-deoxyribonucleoside-DNA + H(+)</text>
        <dbReference type="Rhea" id="RHEA:66592"/>
        <dbReference type="Rhea" id="RHEA-COMP:13180"/>
        <dbReference type="Rhea" id="RHEA-COMP:16897"/>
        <dbReference type="Rhea" id="RHEA-COMP:17067"/>
        <dbReference type="ChEBI" id="CHEBI:15378"/>
        <dbReference type="ChEBI" id="CHEBI:136412"/>
        <dbReference type="ChEBI" id="CHEBI:157695"/>
        <dbReference type="ChEBI" id="CHEBI:167181"/>
        <dbReference type="EC" id="4.2.99.18"/>
    </reaction>
</comment>
<comment type="subcellular location">
    <subcellularLocation>
        <location evidence="14">Nucleus</location>
    </subcellularLocation>
    <subcellularLocation>
        <location evidence="14">Mitochondrion</location>
    </subcellularLocation>
</comment>
<protein>
    <recommendedName>
        <fullName evidence="14">Endonuclease III homolog</fullName>
        <ecNumber evidence="14">3.2.2.-</ecNumber>
        <ecNumber evidence="14">4.2.99.18</ecNumber>
    </recommendedName>
    <alternativeName>
        <fullName evidence="14">Bifunctional DNA N-glycosylase/DNA-(apurinic or apyrimidinic site) lyase</fullName>
        <shortName evidence="14">DNA glycosylase/AP lyase</shortName>
    </alternativeName>
</protein>
<dbReference type="PROSITE" id="PS01155">
    <property type="entry name" value="ENDONUCLEASE_III_2"/>
    <property type="match status" value="1"/>
</dbReference>
<keyword evidence="14" id="KW-0539">Nucleus</keyword>
<dbReference type="GO" id="GO:0051539">
    <property type="term" value="F:4 iron, 4 sulfur cluster binding"/>
    <property type="evidence" value="ECO:0007669"/>
    <property type="project" value="UniProtKB-KW"/>
</dbReference>
<dbReference type="InterPro" id="IPR023170">
    <property type="entry name" value="HhH_base_excis_C"/>
</dbReference>
<dbReference type="HAMAP" id="MF_03183">
    <property type="entry name" value="Endonuclease_III_Nth"/>
    <property type="match status" value="1"/>
</dbReference>
<accession>A0AAJ6QUX6</accession>
<dbReference type="Pfam" id="PF00730">
    <property type="entry name" value="HhH-GPD"/>
    <property type="match status" value="1"/>
</dbReference>
<evidence type="ECO:0000256" key="13">
    <source>
        <dbReference type="ARBA" id="ARBA00044632"/>
    </source>
</evidence>
<dbReference type="GO" id="GO:0005634">
    <property type="term" value="C:nucleus"/>
    <property type="evidence" value="ECO:0007669"/>
    <property type="project" value="UniProtKB-SubCell"/>
</dbReference>
<keyword evidence="10 14" id="KW-0234">DNA repair</keyword>
<dbReference type="CTD" id="4913"/>
<dbReference type="KEGG" id="goe:100903993"/>
<dbReference type="CDD" id="cd00056">
    <property type="entry name" value="ENDO3c"/>
    <property type="match status" value="1"/>
</dbReference>
<dbReference type="SMART" id="SM00525">
    <property type="entry name" value="FES"/>
    <property type="match status" value="1"/>
</dbReference>
<keyword evidence="9" id="KW-0411">Iron-sulfur</keyword>
<evidence type="ECO:0000256" key="14">
    <source>
        <dbReference type="HAMAP-Rule" id="MF_03183"/>
    </source>
</evidence>
<dbReference type="InterPro" id="IPR000445">
    <property type="entry name" value="HhH_motif"/>
</dbReference>
<dbReference type="Gene3D" id="1.10.1670.10">
    <property type="entry name" value="Helix-hairpin-Helix base-excision DNA repair enzymes (C-terminal)"/>
    <property type="match status" value="1"/>
</dbReference>
<keyword evidence="12 14" id="KW-0326">Glycosidase</keyword>
<keyword evidence="4" id="KW-0479">Metal-binding</keyword>
<dbReference type="GeneID" id="100903993"/>
<comment type="similarity">
    <text evidence="2 14">Belongs to the Nth/MutY family.</text>
</comment>
<dbReference type="AlphaFoldDB" id="A0AAJ6QUX6"/>
<reference evidence="18" key="1">
    <citation type="submission" date="2025-08" db="UniProtKB">
        <authorList>
            <consortium name="RefSeq"/>
        </authorList>
    </citation>
    <scope>IDENTIFICATION</scope>
</reference>
<evidence type="ECO:0000259" key="16">
    <source>
        <dbReference type="SMART" id="SM00478"/>
    </source>
</evidence>
<comment type="caution">
    <text evidence="14">Lacks conserved residue(s) required for the propagation of feature annotation.</text>
</comment>
<keyword evidence="11 14" id="KW-0456">Lyase</keyword>
<keyword evidence="3" id="KW-0004">4Fe-4S</keyword>
<dbReference type="GO" id="GO:0000703">
    <property type="term" value="F:oxidized pyrimidine nucleobase lesion DNA N-glycosylase activity"/>
    <property type="evidence" value="ECO:0007669"/>
    <property type="project" value="UniProtKB-UniRule"/>
</dbReference>
<dbReference type="RefSeq" id="XP_003744683.1">
    <property type="nucleotide sequence ID" value="XM_003744635.2"/>
</dbReference>
<dbReference type="Pfam" id="PF00633">
    <property type="entry name" value="HHH"/>
    <property type="match status" value="1"/>
</dbReference>
<feature type="region of interest" description="Disordered" evidence="15">
    <location>
        <begin position="307"/>
        <end position="340"/>
    </location>
</feature>
<dbReference type="EC" id="4.2.99.18" evidence="14"/>
<dbReference type="PANTHER" id="PTHR43286">
    <property type="entry name" value="ENDONUCLEASE III-LIKE PROTEIN 1"/>
    <property type="match status" value="1"/>
</dbReference>
<dbReference type="GO" id="GO:0006289">
    <property type="term" value="P:nucleotide-excision repair"/>
    <property type="evidence" value="ECO:0007669"/>
    <property type="project" value="TreeGrafter"/>
</dbReference>
<dbReference type="SUPFAM" id="SSF48150">
    <property type="entry name" value="DNA-glycosylase"/>
    <property type="match status" value="1"/>
</dbReference>
<evidence type="ECO:0000256" key="3">
    <source>
        <dbReference type="ARBA" id="ARBA00022485"/>
    </source>
</evidence>
<dbReference type="Gene3D" id="1.10.340.30">
    <property type="entry name" value="Hypothetical protein, domain 2"/>
    <property type="match status" value="1"/>
</dbReference>
<keyword evidence="6 14" id="KW-0378">Hydrolase</keyword>
<proteinExistence type="inferred from homology"/>
<dbReference type="GO" id="GO:0140078">
    <property type="term" value="F:class I DNA-(apurinic or apyrimidinic site) endonuclease activity"/>
    <property type="evidence" value="ECO:0007669"/>
    <property type="project" value="UniProtKB-EC"/>
</dbReference>
<evidence type="ECO:0000256" key="15">
    <source>
        <dbReference type="SAM" id="MobiDB-lite"/>
    </source>
</evidence>
<dbReference type="InterPro" id="IPR030841">
    <property type="entry name" value="NTH1"/>
</dbReference>
<feature type="compositionally biased region" description="Basic and acidic residues" evidence="15">
    <location>
        <begin position="307"/>
        <end position="326"/>
    </location>
</feature>
<evidence type="ECO:0000256" key="7">
    <source>
        <dbReference type="ARBA" id="ARBA00022946"/>
    </source>
</evidence>
<dbReference type="InterPro" id="IPR003265">
    <property type="entry name" value="HhH-GPD_domain"/>
</dbReference>
<dbReference type="GO" id="GO:0006285">
    <property type="term" value="P:base-excision repair, AP site formation"/>
    <property type="evidence" value="ECO:0007669"/>
    <property type="project" value="UniProtKB-UniRule"/>
</dbReference>
<evidence type="ECO:0000256" key="8">
    <source>
        <dbReference type="ARBA" id="ARBA00023004"/>
    </source>
</evidence>
<evidence type="ECO:0000313" key="17">
    <source>
        <dbReference type="Proteomes" id="UP000694867"/>
    </source>
</evidence>
<sequence>MLQVPKSHFLKSIRGIMPRTRAASQKQAVPAPDAPGTPAEHTSKPKKTVRRKKSDEVKVPVSSADGEISDIEDVVSKKLKWEPKNWFQILEGVRKMREKKDAPCDIMGCHMVSGEKADPKLQRFQILISLLLSSQTRDEVNYAACSRLHDFGFTPEKLKETDEAIIEKMLHPVGFYRTKAKNLRKVAQICFERYDSDIPHSVEELCQLPGVGPKMAYLTMNCAWKETTGIGVDTHVHRLAQRWLWLPKGQTKSPEDTRLQLESWLPSDLWEELNWLLVGFGQTVCGPTHPKCSECLINDVCPNAFKENKKKASPEGKKKASPEGKKKASPQGKKKQEKSP</sequence>
<name>A0AAJ6QUX6_9ACAR</name>
<dbReference type="InterPro" id="IPR003651">
    <property type="entry name" value="Endonuclease3_FeS-loop_motif"/>
</dbReference>
<dbReference type="PANTHER" id="PTHR43286:SF1">
    <property type="entry name" value="ENDONUCLEASE III-LIKE PROTEIN 1"/>
    <property type="match status" value="1"/>
</dbReference>
<comment type="function">
    <text evidence="14">Bifunctional DNA N-glycosylase with associated apurinic/apyrimidinic (AP) lyase function that catalyzes the first step in base excision repair (BER), the primary repair pathway for the repair of oxidative DNA damage. The DNA N-glycosylase activity releases the damaged DNA base from DNA by cleaving the N-glycosidic bond, leaving an AP site. The AP lyase activity cleaves the phosphodiester bond 3' to the AP site by a beta-elimination. Primarily recognizes and repairs oxidative base damage of pyrimidines.</text>
</comment>
<dbReference type="GO" id="GO:0046872">
    <property type="term" value="F:metal ion binding"/>
    <property type="evidence" value="ECO:0007669"/>
    <property type="project" value="UniProtKB-KW"/>
</dbReference>
<evidence type="ECO:0000256" key="1">
    <source>
        <dbReference type="ARBA" id="ARBA00001966"/>
    </source>
</evidence>
<gene>
    <name evidence="18" type="primary">LOC100903993</name>
    <name evidence="14" type="synonym">NTH1</name>
</gene>
<evidence type="ECO:0000256" key="9">
    <source>
        <dbReference type="ARBA" id="ARBA00023014"/>
    </source>
</evidence>
<dbReference type="SMART" id="SM00478">
    <property type="entry name" value="ENDO3c"/>
    <property type="match status" value="1"/>
</dbReference>
<keyword evidence="17" id="KW-1185">Reference proteome</keyword>
<keyword evidence="5 14" id="KW-0227">DNA damage</keyword>
<evidence type="ECO:0000313" key="18">
    <source>
        <dbReference type="RefSeq" id="XP_003744683.1"/>
    </source>
</evidence>
<dbReference type="EC" id="3.2.2.-" evidence="14"/>
<dbReference type="GO" id="GO:0003677">
    <property type="term" value="F:DNA binding"/>
    <property type="evidence" value="ECO:0007669"/>
    <property type="project" value="UniProtKB-UniRule"/>
</dbReference>
<dbReference type="GO" id="GO:0005739">
    <property type="term" value="C:mitochondrion"/>
    <property type="evidence" value="ECO:0007669"/>
    <property type="project" value="UniProtKB-SubCell"/>
</dbReference>
<dbReference type="FunFam" id="1.10.340.30:FF:000005">
    <property type="entry name" value="Endonuclease III-like protein 1"/>
    <property type="match status" value="1"/>
</dbReference>
<comment type="cofactor">
    <cofactor evidence="1">
        <name>[4Fe-4S] cluster</name>
        <dbReference type="ChEBI" id="CHEBI:49883"/>
    </cofactor>
</comment>
<evidence type="ECO:0000256" key="11">
    <source>
        <dbReference type="ARBA" id="ARBA00023239"/>
    </source>
</evidence>
<evidence type="ECO:0000256" key="5">
    <source>
        <dbReference type="ARBA" id="ARBA00022763"/>
    </source>
</evidence>
<keyword evidence="8" id="KW-0408">Iron</keyword>
<evidence type="ECO:0000256" key="10">
    <source>
        <dbReference type="ARBA" id="ARBA00023204"/>
    </source>
</evidence>
<feature type="region of interest" description="Disordered" evidence="15">
    <location>
        <begin position="18"/>
        <end position="58"/>
    </location>
</feature>
<keyword evidence="7" id="KW-0809">Transit peptide</keyword>
<dbReference type="InterPro" id="IPR004036">
    <property type="entry name" value="Endonuclease-III-like_CS2"/>
</dbReference>
<dbReference type="InterPro" id="IPR011257">
    <property type="entry name" value="DNA_glycosylase"/>
</dbReference>
<organism evidence="17 18">
    <name type="scientific">Galendromus occidentalis</name>
    <name type="common">western predatory mite</name>
    <dbReference type="NCBI Taxonomy" id="34638"/>
    <lineage>
        <taxon>Eukaryota</taxon>
        <taxon>Metazoa</taxon>
        <taxon>Ecdysozoa</taxon>
        <taxon>Arthropoda</taxon>
        <taxon>Chelicerata</taxon>
        <taxon>Arachnida</taxon>
        <taxon>Acari</taxon>
        <taxon>Parasitiformes</taxon>
        <taxon>Mesostigmata</taxon>
        <taxon>Gamasina</taxon>
        <taxon>Phytoseioidea</taxon>
        <taxon>Phytoseiidae</taxon>
        <taxon>Typhlodrominae</taxon>
        <taxon>Galendromus</taxon>
    </lineage>
</organism>
<feature type="domain" description="HhH-GPD" evidence="16">
    <location>
        <begin position="132"/>
        <end position="283"/>
    </location>
</feature>